<dbReference type="Proteomes" id="UP000005408">
    <property type="component" value="Unassembled WGS sequence"/>
</dbReference>
<evidence type="ECO:0000256" key="6">
    <source>
        <dbReference type="ARBA" id="ARBA00023170"/>
    </source>
</evidence>
<protein>
    <recommendedName>
        <fullName evidence="10">G-protein coupled receptors family 1 profile domain-containing protein</fullName>
    </recommendedName>
</protein>
<feature type="transmembrane region" description="Helical" evidence="9">
    <location>
        <begin position="187"/>
        <end position="215"/>
    </location>
</feature>
<dbReference type="PROSITE" id="PS50262">
    <property type="entry name" value="G_PROTEIN_RECEP_F1_2"/>
    <property type="match status" value="1"/>
</dbReference>
<dbReference type="SUPFAM" id="SSF81321">
    <property type="entry name" value="Family A G protein-coupled receptor-like"/>
    <property type="match status" value="1"/>
</dbReference>
<dbReference type="InterPro" id="IPR017452">
    <property type="entry name" value="GPCR_Rhodpsn_7TM"/>
</dbReference>
<evidence type="ECO:0000256" key="7">
    <source>
        <dbReference type="ARBA" id="ARBA00023224"/>
    </source>
</evidence>
<feature type="domain" description="G-protein coupled receptors family 1 profile" evidence="10">
    <location>
        <begin position="38"/>
        <end position="348"/>
    </location>
</feature>
<keyword evidence="2 9" id="KW-0812">Transmembrane</keyword>
<dbReference type="GO" id="GO:0016020">
    <property type="term" value="C:membrane"/>
    <property type="evidence" value="ECO:0007669"/>
    <property type="project" value="UniProtKB-SubCell"/>
</dbReference>
<evidence type="ECO:0000256" key="3">
    <source>
        <dbReference type="ARBA" id="ARBA00022989"/>
    </source>
</evidence>
<dbReference type="EnsemblMetazoa" id="G25569.7">
    <property type="protein sequence ID" value="G25569.7:cds"/>
    <property type="gene ID" value="G25569"/>
</dbReference>
<keyword evidence="3 9" id="KW-1133">Transmembrane helix</keyword>
<feature type="region of interest" description="Disordered" evidence="8">
    <location>
        <begin position="223"/>
        <end position="279"/>
    </location>
</feature>
<reference evidence="11" key="1">
    <citation type="submission" date="2022-08" db="UniProtKB">
        <authorList>
            <consortium name="EnsemblMetazoa"/>
        </authorList>
    </citation>
    <scope>IDENTIFICATION</scope>
    <source>
        <strain evidence="11">05x7-T-G4-1.051#20</strain>
    </source>
</reference>
<keyword evidence="7" id="KW-0807">Transducer</keyword>
<dbReference type="CDD" id="cd00637">
    <property type="entry name" value="7tm_classA_rhodopsin-like"/>
    <property type="match status" value="1"/>
</dbReference>
<keyword evidence="4" id="KW-0297">G-protein coupled receptor</keyword>
<dbReference type="PANTHER" id="PTHR24238">
    <property type="entry name" value="G-PROTEIN COUPLED RECEPTOR"/>
    <property type="match status" value="1"/>
</dbReference>
<feature type="transmembrane region" description="Helical" evidence="9">
    <location>
        <begin position="138"/>
        <end position="158"/>
    </location>
</feature>
<keyword evidence="6" id="KW-0675">Receptor</keyword>
<proteinExistence type="predicted"/>
<feature type="transmembrane region" description="Helical" evidence="9">
    <location>
        <begin position="58"/>
        <end position="80"/>
    </location>
</feature>
<dbReference type="EnsemblMetazoa" id="G25569.8">
    <property type="protein sequence ID" value="G25569.8:cds"/>
    <property type="gene ID" value="G25569"/>
</dbReference>
<feature type="compositionally biased region" description="Basic and acidic residues" evidence="8">
    <location>
        <begin position="268"/>
        <end position="277"/>
    </location>
</feature>
<accession>A0A8W8KWA4</accession>
<comment type="subcellular location">
    <subcellularLocation>
        <location evidence="1">Membrane</location>
        <topology evidence="1">Multi-pass membrane protein</topology>
    </subcellularLocation>
</comment>
<dbReference type="InterPro" id="IPR000276">
    <property type="entry name" value="GPCR_Rhodpsn"/>
</dbReference>
<evidence type="ECO:0000256" key="1">
    <source>
        <dbReference type="ARBA" id="ARBA00004141"/>
    </source>
</evidence>
<organism evidence="11 12">
    <name type="scientific">Magallana gigas</name>
    <name type="common">Pacific oyster</name>
    <name type="synonym">Crassostrea gigas</name>
    <dbReference type="NCBI Taxonomy" id="29159"/>
    <lineage>
        <taxon>Eukaryota</taxon>
        <taxon>Metazoa</taxon>
        <taxon>Spiralia</taxon>
        <taxon>Lophotrochozoa</taxon>
        <taxon>Mollusca</taxon>
        <taxon>Bivalvia</taxon>
        <taxon>Autobranchia</taxon>
        <taxon>Pteriomorphia</taxon>
        <taxon>Ostreida</taxon>
        <taxon>Ostreoidea</taxon>
        <taxon>Ostreidae</taxon>
        <taxon>Magallana</taxon>
    </lineage>
</organism>
<evidence type="ECO:0000256" key="9">
    <source>
        <dbReference type="SAM" id="Phobius"/>
    </source>
</evidence>
<dbReference type="GO" id="GO:0004930">
    <property type="term" value="F:G protein-coupled receptor activity"/>
    <property type="evidence" value="ECO:0007669"/>
    <property type="project" value="UniProtKB-KW"/>
</dbReference>
<evidence type="ECO:0000256" key="5">
    <source>
        <dbReference type="ARBA" id="ARBA00023136"/>
    </source>
</evidence>
<dbReference type="Gene3D" id="1.20.1070.10">
    <property type="entry name" value="Rhodopsin 7-helix transmembrane proteins"/>
    <property type="match status" value="1"/>
</dbReference>
<evidence type="ECO:0000313" key="12">
    <source>
        <dbReference type="Proteomes" id="UP000005408"/>
    </source>
</evidence>
<evidence type="ECO:0000256" key="2">
    <source>
        <dbReference type="ARBA" id="ARBA00022692"/>
    </source>
</evidence>
<dbReference type="PRINTS" id="PR00237">
    <property type="entry name" value="GPCRRHODOPSN"/>
</dbReference>
<feature type="transmembrane region" description="Helical" evidence="9">
    <location>
        <begin position="329"/>
        <end position="351"/>
    </location>
</feature>
<keyword evidence="5 9" id="KW-0472">Membrane</keyword>
<evidence type="ECO:0000259" key="10">
    <source>
        <dbReference type="PROSITE" id="PS50262"/>
    </source>
</evidence>
<evidence type="ECO:0000256" key="4">
    <source>
        <dbReference type="ARBA" id="ARBA00023040"/>
    </source>
</evidence>
<sequence length="368" mass="42055">MAKTNMTFDVEDWNNEYARRYLVSTILQSLFLVVGFSGNLIVIIVYTTKMKSKHDDRYFIPFLASVDFAGCLVSTTLILLSNNQPYKYPNSTVCKSLNVVACGLIVASIFLLLVISVQRYQKICRPFGFQMNIKCKRTVVAIVLLLAAAFAFPTIFLYEKVEVVHPVRNITGHRCGPVPNTEKFGEIYRGIVIGAELMSVICMSFFYGFVGYTLITKMKPTRKEHEKVSESRATNSEFTGDESKTTGTIDDTTDVELRLDKNGGTSNKLEKKNEKTRNAKTRTGKQYSLMFMLISLVSILCFFPPWIFVLLETKNKAFWNHLTYEETQVFIIIRGLFVLNFVVNPFIYGYFDSKFRRNVAKVIFSFCK</sequence>
<dbReference type="PANTHER" id="PTHR24238:SF47">
    <property type="entry name" value="ECDYSTEROIDS_DOPAMINE RECEPTOR-RELATED"/>
    <property type="match status" value="1"/>
</dbReference>
<keyword evidence="12" id="KW-1185">Reference proteome</keyword>
<evidence type="ECO:0000256" key="8">
    <source>
        <dbReference type="SAM" id="MobiDB-lite"/>
    </source>
</evidence>
<feature type="transmembrane region" description="Helical" evidence="9">
    <location>
        <begin position="20"/>
        <end position="46"/>
    </location>
</feature>
<evidence type="ECO:0000313" key="11">
    <source>
        <dbReference type="EnsemblMetazoa" id="G25569.8:cds"/>
    </source>
</evidence>
<feature type="transmembrane region" description="Helical" evidence="9">
    <location>
        <begin position="96"/>
        <end position="117"/>
    </location>
</feature>
<name>A0A8W8KWA4_MAGGI</name>
<dbReference type="Pfam" id="PF00001">
    <property type="entry name" value="7tm_1"/>
    <property type="match status" value="1"/>
</dbReference>
<dbReference type="AlphaFoldDB" id="A0A8W8KWA4"/>
<feature type="transmembrane region" description="Helical" evidence="9">
    <location>
        <begin position="287"/>
        <end position="309"/>
    </location>
</feature>